<gene>
    <name evidence="4" type="ORF">XAT740_LOCUS49604</name>
</gene>
<dbReference type="InterPro" id="IPR015915">
    <property type="entry name" value="Kelch-typ_b-propeller"/>
</dbReference>
<sequence>MDSSVSPWTPVKLICGIFIILGIISGVIVISLLVLYLDPKSDDLTVNYNTNGDFNTVFATNLIVGKETSVVDLESLTQQVNQHLSLPAYQLGIRSATLVPGTSVIKATSTSRKKKRQTQTRGVISCDAHINQENEDIQQGDKFVVAFYPRNWPPLVCGNNRCNRDQMEKVKSKLVARFGMTPFSPAVKLNDGSVLSIETRFCVFGSVDSVTTTNTTATSSIKPGLQTANPGATVTTTVPQTSSACTDGIKNQDETAVDCGGAICAAKCALEQTCSKNADCANGNCHSTLKTCQIPSCSDGNKNQDETAVDCGGAICAAKCALEQTCSKNADCANGNCHSTLKTCQTPSCSDGNKNQNEVDVDCSGICAAKCLATQSCLTNADCASTFCSTTSKKCDANQTKVECTPSNPTKSDIFAGRIRRDPNAGLLDLSNYNSVDMQSHTATVLIDGQVLLAGGVDSYFGFLQITELYDPAIQTWMATTGKMNFARMFHTATRLNDGTVLVAGGDSGSGAVNTAELYNPNTQTWTTTTGNMALARMFHTASLLNDGKVLVAGGHSSSGAVNTAELYNPSTQTWSTTTGNMAVPRRYHTASLLNDGKVLVAGGDSGSGAVNTAELYNPSTQTWSTTTGNMAVVRKYHTASLLNNGKVLIAGGSASGGL</sequence>
<dbReference type="Pfam" id="PF24681">
    <property type="entry name" value="Kelch_KLHDC2_KLHL20_DRC7"/>
    <property type="match status" value="1"/>
</dbReference>
<keyword evidence="1" id="KW-0880">Kelch repeat</keyword>
<dbReference type="Gene3D" id="2.120.10.80">
    <property type="entry name" value="Kelch-type beta propeller"/>
    <property type="match status" value="1"/>
</dbReference>
<dbReference type="Proteomes" id="UP000663828">
    <property type="component" value="Unassembled WGS sequence"/>
</dbReference>
<feature type="non-terminal residue" evidence="4">
    <location>
        <position position="1"/>
    </location>
</feature>
<keyword evidence="3" id="KW-1133">Transmembrane helix</keyword>
<reference evidence="4" key="1">
    <citation type="submission" date="2021-02" db="EMBL/GenBank/DDBJ databases">
        <authorList>
            <person name="Nowell W R."/>
        </authorList>
    </citation>
    <scope>NUCLEOTIDE SEQUENCE</scope>
</reference>
<evidence type="ECO:0000256" key="1">
    <source>
        <dbReference type="ARBA" id="ARBA00022441"/>
    </source>
</evidence>
<evidence type="ECO:0000313" key="5">
    <source>
        <dbReference type="Proteomes" id="UP000663828"/>
    </source>
</evidence>
<feature type="transmembrane region" description="Helical" evidence="3">
    <location>
        <begin position="12"/>
        <end position="37"/>
    </location>
</feature>
<dbReference type="InterPro" id="IPR037293">
    <property type="entry name" value="Gal_Oxidase_central_sf"/>
</dbReference>
<evidence type="ECO:0000313" key="4">
    <source>
        <dbReference type="EMBL" id="CAF1616288.1"/>
    </source>
</evidence>
<dbReference type="EMBL" id="CAJNOR010007389">
    <property type="protein sequence ID" value="CAF1616288.1"/>
    <property type="molecule type" value="Genomic_DNA"/>
</dbReference>
<proteinExistence type="predicted"/>
<accession>A0A816C2G5</accession>
<dbReference type="SUPFAM" id="SSF117281">
    <property type="entry name" value="Kelch motif"/>
    <property type="match status" value="1"/>
</dbReference>
<dbReference type="PANTHER" id="PTHR46093:SF18">
    <property type="entry name" value="FIBRONECTIN TYPE-III DOMAIN-CONTAINING PROTEIN"/>
    <property type="match status" value="1"/>
</dbReference>
<dbReference type="InterPro" id="IPR006652">
    <property type="entry name" value="Kelch_1"/>
</dbReference>
<evidence type="ECO:0000256" key="3">
    <source>
        <dbReference type="SAM" id="Phobius"/>
    </source>
</evidence>
<protein>
    <submittedName>
        <fullName evidence="4">Uncharacterized protein</fullName>
    </submittedName>
</protein>
<evidence type="ECO:0000256" key="2">
    <source>
        <dbReference type="ARBA" id="ARBA00022737"/>
    </source>
</evidence>
<dbReference type="PANTHER" id="PTHR46093">
    <property type="entry name" value="ACYL-COA-BINDING DOMAIN-CONTAINING PROTEIN 5"/>
    <property type="match status" value="1"/>
</dbReference>
<organism evidence="4 5">
    <name type="scientific">Adineta ricciae</name>
    <name type="common">Rotifer</name>
    <dbReference type="NCBI Taxonomy" id="249248"/>
    <lineage>
        <taxon>Eukaryota</taxon>
        <taxon>Metazoa</taxon>
        <taxon>Spiralia</taxon>
        <taxon>Gnathifera</taxon>
        <taxon>Rotifera</taxon>
        <taxon>Eurotatoria</taxon>
        <taxon>Bdelloidea</taxon>
        <taxon>Adinetida</taxon>
        <taxon>Adinetidae</taxon>
        <taxon>Adineta</taxon>
    </lineage>
</organism>
<comment type="caution">
    <text evidence="4">The sequence shown here is derived from an EMBL/GenBank/DDBJ whole genome shotgun (WGS) entry which is preliminary data.</text>
</comment>
<dbReference type="Gene3D" id="2.130.10.80">
    <property type="entry name" value="Galactose oxidase/kelch, beta-propeller"/>
    <property type="match status" value="1"/>
</dbReference>
<name>A0A816C2G5_ADIRI</name>
<keyword evidence="2" id="KW-0677">Repeat</keyword>
<keyword evidence="3" id="KW-0812">Transmembrane</keyword>
<dbReference type="SMART" id="SM00612">
    <property type="entry name" value="Kelch"/>
    <property type="match status" value="4"/>
</dbReference>
<keyword evidence="5" id="KW-1185">Reference proteome</keyword>
<keyword evidence="3" id="KW-0472">Membrane</keyword>
<dbReference type="AlphaFoldDB" id="A0A816C2G5"/>